<feature type="region of interest" description="Disordered" evidence="1">
    <location>
        <begin position="1"/>
        <end position="42"/>
    </location>
</feature>
<dbReference type="RefSeq" id="WP_147924376.1">
    <property type="nucleotide sequence ID" value="NZ_VKAC01000001.1"/>
</dbReference>
<gene>
    <name evidence="3" type="ORF">FMM08_00315</name>
</gene>
<feature type="transmembrane region" description="Helical" evidence="2">
    <location>
        <begin position="170"/>
        <end position="188"/>
    </location>
</feature>
<feature type="transmembrane region" description="Helical" evidence="2">
    <location>
        <begin position="109"/>
        <end position="132"/>
    </location>
</feature>
<keyword evidence="2" id="KW-0472">Membrane</keyword>
<dbReference type="OrthoDB" id="5197776at2"/>
<keyword evidence="4" id="KW-1185">Reference proteome</keyword>
<dbReference type="EMBL" id="VKAC01000001">
    <property type="protein sequence ID" value="TXR57751.1"/>
    <property type="molecule type" value="Genomic_DNA"/>
</dbReference>
<keyword evidence="2" id="KW-0812">Transmembrane</keyword>
<evidence type="ECO:0000313" key="4">
    <source>
        <dbReference type="Proteomes" id="UP000321234"/>
    </source>
</evidence>
<dbReference type="AlphaFoldDB" id="A0A5C8ZKR2"/>
<feature type="transmembrane region" description="Helical" evidence="2">
    <location>
        <begin position="194"/>
        <end position="216"/>
    </location>
</feature>
<feature type="transmembrane region" description="Helical" evidence="2">
    <location>
        <begin position="79"/>
        <end position="97"/>
    </location>
</feature>
<name>A0A5C8ZKR2_9ACTN</name>
<sequence>MSAAAPAAPSWRQALAGRPPHRQSRQSRQQRQQRHSSESTAPAVAAVTAATAAAVMLGAATEAAQGVLPTAWGPLANSVTAWVLLPAALTAAVLAAVPRRGGSTGSSLALALVTGLATTQGLVAGYYAWAAFVSGTPHAWSSVVLWAAAGLLSGALVGVAALVRATETGVLRGAATGLLAAVPLADGGRTVVLFPWQASAGWAFAALAVVVLLVCLRRGERAAGWATAAVAVAAGAAGFALLDAAVRIATA</sequence>
<evidence type="ECO:0000256" key="1">
    <source>
        <dbReference type="SAM" id="MobiDB-lite"/>
    </source>
</evidence>
<dbReference type="Proteomes" id="UP000321234">
    <property type="component" value="Unassembled WGS sequence"/>
</dbReference>
<dbReference type="InterPro" id="IPR045393">
    <property type="entry name" value="DUF6518"/>
</dbReference>
<feature type="transmembrane region" description="Helical" evidence="2">
    <location>
        <begin position="223"/>
        <end position="242"/>
    </location>
</feature>
<protein>
    <submittedName>
        <fullName evidence="3">Uncharacterized protein</fullName>
    </submittedName>
</protein>
<evidence type="ECO:0000313" key="3">
    <source>
        <dbReference type="EMBL" id="TXR57751.1"/>
    </source>
</evidence>
<evidence type="ECO:0000256" key="2">
    <source>
        <dbReference type="SAM" id="Phobius"/>
    </source>
</evidence>
<organism evidence="3 4">
    <name type="scientific">Quadrisphaera setariae</name>
    <dbReference type="NCBI Taxonomy" id="2593304"/>
    <lineage>
        <taxon>Bacteria</taxon>
        <taxon>Bacillati</taxon>
        <taxon>Actinomycetota</taxon>
        <taxon>Actinomycetes</taxon>
        <taxon>Kineosporiales</taxon>
        <taxon>Kineosporiaceae</taxon>
        <taxon>Quadrisphaera</taxon>
    </lineage>
</organism>
<feature type="compositionally biased region" description="Low complexity" evidence="1">
    <location>
        <begin position="1"/>
        <end position="10"/>
    </location>
</feature>
<dbReference type="Pfam" id="PF20128">
    <property type="entry name" value="DUF6518"/>
    <property type="match status" value="1"/>
</dbReference>
<comment type="caution">
    <text evidence="3">The sequence shown here is derived from an EMBL/GenBank/DDBJ whole genome shotgun (WGS) entry which is preliminary data.</text>
</comment>
<keyword evidence="2" id="KW-1133">Transmembrane helix</keyword>
<accession>A0A5C8ZKR2</accession>
<feature type="transmembrane region" description="Helical" evidence="2">
    <location>
        <begin position="40"/>
        <end position="59"/>
    </location>
</feature>
<reference evidence="3 4" key="1">
    <citation type="submission" date="2019-07" db="EMBL/GenBank/DDBJ databases">
        <title>Quadrisphaera sp. strain DD2A genome sequencing and assembly.</title>
        <authorList>
            <person name="Kim I."/>
        </authorList>
    </citation>
    <scope>NUCLEOTIDE SEQUENCE [LARGE SCALE GENOMIC DNA]</scope>
    <source>
        <strain evidence="3 4">DD2A</strain>
    </source>
</reference>
<feature type="transmembrane region" description="Helical" evidence="2">
    <location>
        <begin position="144"/>
        <end position="163"/>
    </location>
</feature>
<proteinExistence type="predicted"/>